<protein>
    <recommendedName>
        <fullName evidence="3">CopG-like ribbon-helix-helix domain-containing protein</fullName>
    </recommendedName>
</protein>
<accession>A0A5E8H6R0</accession>
<evidence type="ECO:0000313" key="1">
    <source>
        <dbReference type="EMBL" id="EEE47739.1"/>
    </source>
</evidence>
<dbReference type="AlphaFoldDB" id="A0A5E8H6R0"/>
<sequence length="56" mass="6262">MEVKTPKQHPLKVGLASDIEPMMRNIAAKEGRTVTNLANHLLRTVLNSEDRPQAKI</sequence>
<gene>
    <name evidence="1" type="ORF">SADFL11_5028</name>
</gene>
<dbReference type="RefSeq" id="WP_008196942.1">
    <property type="nucleotide sequence ID" value="NZ_CM011002.1"/>
</dbReference>
<comment type="caution">
    <text evidence="1">The sequence shown here is derived from an EMBL/GenBank/DDBJ whole genome shotgun (WGS) entry which is preliminary data.</text>
</comment>
<evidence type="ECO:0000313" key="2">
    <source>
        <dbReference type="Proteomes" id="UP000004703"/>
    </source>
</evidence>
<proteinExistence type="predicted"/>
<evidence type="ECO:0008006" key="3">
    <source>
        <dbReference type="Google" id="ProtNLM"/>
    </source>
</evidence>
<reference evidence="1 2" key="1">
    <citation type="submission" date="2008-01" db="EMBL/GenBank/DDBJ databases">
        <authorList>
            <person name="Wagner-Dobler I."/>
            <person name="Ferriera S."/>
            <person name="Johnson J."/>
            <person name="Kravitz S."/>
            <person name="Beeson K."/>
            <person name="Sutton G."/>
            <person name="Rogers Y.-H."/>
            <person name="Friedman R."/>
            <person name="Frazier M."/>
            <person name="Venter J.C."/>
        </authorList>
    </citation>
    <scope>NUCLEOTIDE SEQUENCE [LARGE SCALE GENOMIC DNA]</scope>
    <source>
        <strain evidence="2">DSM 17067 / NCIMB 14079 / DFL-11</strain>
    </source>
</reference>
<organism evidence="1 2">
    <name type="scientific">Roseibium alexandrii (strain DSM 17067 / NCIMB 14079 / DFL-11)</name>
    <name type="common">Labrenzia alexandrii</name>
    <dbReference type="NCBI Taxonomy" id="244592"/>
    <lineage>
        <taxon>Bacteria</taxon>
        <taxon>Pseudomonadati</taxon>
        <taxon>Pseudomonadota</taxon>
        <taxon>Alphaproteobacteria</taxon>
        <taxon>Hyphomicrobiales</taxon>
        <taxon>Stappiaceae</taxon>
        <taxon>Roseibium</taxon>
    </lineage>
</organism>
<dbReference type="EMBL" id="ACCU02000003">
    <property type="protein sequence ID" value="EEE47739.1"/>
    <property type="molecule type" value="Genomic_DNA"/>
</dbReference>
<name>A0A5E8H6R0_ROSAD</name>
<dbReference type="Proteomes" id="UP000004703">
    <property type="component" value="Chromosome"/>
</dbReference>
<reference evidence="1 2" key="2">
    <citation type="submission" date="2013-04" db="EMBL/GenBank/DDBJ databases">
        <authorList>
            <person name="Fiebig A."/>
            <person name="Pradella S."/>
            <person name="Wagner-Doebler I."/>
        </authorList>
    </citation>
    <scope>NUCLEOTIDE SEQUENCE [LARGE SCALE GENOMIC DNA]</scope>
    <source>
        <strain evidence="2">DSM 17067 / NCIMB 14079 / DFL-11</strain>
    </source>
</reference>